<keyword evidence="3 6" id="KW-1133">Transmembrane helix</keyword>
<evidence type="ECO:0000256" key="4">
    <source>
        <dbReference type="ARBA" id="ARBA00023136"/>
    </source>
</evidence>
<organism evidence="8 9">
    <name type="scientific">Apiotrichum porosum</name>
    <dbReference type="NCBI Taxonomy" id="105984"/>
    <lineage>
        <taxon>Eukaryota</taxon>
        <taxon>Fungi</taxon>
        <taxon>Dikarya</taxon>
        <taxon>Basidiomycota</taxon>
        <taxon>Agaricomycotina</taxon>
        <taxon>Tremellomycetes</taxon>
        <taxon>Trichosporonales</taxon>
        <taxon>Trichosporonaceae</taxon>
        <taxon>Apiotrichum</taxon>
    </lineage>
</organism>
<dbReference type="InterPro" id="IPR036259">
    <property type="entry name" value="MFS_trans_sf"/>
</dbReference>
<evidence type="ECO:0000256" key="2">
    <source>
        <dbReference type="ARBA" id="ARBA00022692"/>
    </source>
</evidence>
<dbReference type="PANTHER" id="PTHR23502">
    <property type="entry name" value="MAJOR FACILITATOR SUPERFAMILY"/>
    <property type="match status" value="1"/>
</dbReference>
<evidence type="ECO:0000313" key="8">
    <source>
        <dbReference type="EMBL" id="RSH81346.1"/>
    </source>
</evidence>
<dbReference type="PANTHER" id="PTHR23502:SF185">
    <property type="entry name" value="MAJOR FACILITATOR SUPERFAMILY (MFS) PROFILE DOMAIN-CONTAINING PROTEIN"/>
    <property type="match status" value="1"/>
</dbReference>
<gene>
    <name evidence="8" type="ORF">EHS24_008789</name>
</gene>
<feature type="transmembrane region" description="Helical" evidence="6">
    <location>
        <begin position="386"/>
        <end position="405"/>
    </location>
</feature>
<dbReference type="GO" id="GO:0022857">
    <property type="term" value="F:transmembrane transporter activity"/>
    <property type="evidence" value="ECO:0007669"/>
    <property type="project" value="InterPro"/>
</dbReference>
<feature type="transmembrane region" description="Helical" evidence="6">
    <location>
        <begin position="177"/>
        <end position="197"/>
    </location>
</feature>
<feature type="region of interest" description="Disordered" evidence="5">
    <location>
        <begin position="1"/>
        <end position="20"/>
    </location>
</feature>
<dbReference type="RefSeq" id="XP_028476065.1">
    <property type="nucleotide sequence ID" value="XM_028624091.1"/>
</dbReference>
<evidence type="ECO:0000256" key="1">
    <source>
        <dbReference type="ARBA" id="ARBA00004141"/>
    </source>
</evidence>
<keyword evidence="2 6" id="KW-0812">Transmembrane</keyword>
<feature type="transmembrane region" description="Helical" evidence="6">
    <location>
        <begin position="451"/>
        <end position="469"/>
    </location>
</feature>
<evidence type="ECO:0000256" key="3">
    <source>
        <dbReference type="ARBA" id="ARBA00022989"/>
    </source>
</evidence>
<dbReference type="Proteomes" id="UP000279236">
    <property type="component" value="Unassembled WGS sequence"/>
</dbReference>
<protein>
    <recommendedName>
        <fullName evidence="7">Major facilitator superfamily (MFS) profile domain-containing protein</fullName>
    </recommendedName>
</protein>
<feature type="transmembrane region" description="Helical" evidence="6">
    <location>
        <begin position="291"/>
        <end position="321"/>
    </location>
</feature>
<sequence>MSANAAELATPALSESEARRAEMLTDGRDPDLPANHPINALSRTRKTLIMATLAYCGFLSQFAVAIILVALVPLAVDLKVTPGDIASTIGYSLLGYAVGPLFWNPLCRTVGRRPVYLLGSLIFLPVCIWLALSPNYASFAVARVFLGLTLAFSQTVPPATVADIFVPAVRGQKMAMYAVAVVTAPAIAPFFCGLIIHKASWRVLFWFCLGLGGLQFIMFFFLVPETLWVEDTPGTGEERIEEEKDRHAASTETKDTIAHLEAHPHIHGAMGHGSTGHVGAEWMPWHRPAEYLLLCVSPVAMLRYIVIIVPSFYYGLLFAWMVGITVVTPQTLGAPPFNFRVIPLGCAFLAYGIGGVLGLWSGGLVGDKTVAYFARRNGRREPEDRLWALLPILPLKFLGLLIMGLDLKFHWHWIGLLVGGGIYFFCLSAATGVLQTYVLETYLPKSMDTMAVFNFWRMMWGFAVAFFAYNWGLKSGFLEEYITQGALAAGLGFILCAALIWKGRAIRQWQGMPMFE</sequence>
<keyword evidence="9" id="KW-1185">Reference proteome</keyword>
<evidence type="ECO:0000259" key="7">
    <source>
        <dbReference type="PROSITE" id="PS50850"/>
    </source>
</evidence>
<dbReference type="STRING" id="105984.A0A427XR61"/>
<feature type="transmembrane region" description="Helical" evidence="6">
    <location>
        <begin position="481"/>
        <end position="501"/>
    </location>
</feature>
<feature type="transmembrane region" description="Helical" evidence="6">
    <location>
        <begin position="115"/>
        <end position="132"/>
    </location>
</feature>
<reference evidence="8 9" key="1">
    <citation type="submission" date="2018-11" db="EMBL/GenBank/DDBJ databases">
        <title>Genome sequence of Apiotrichum porosum DSM 27194.</title>
        <authorList>
            <person name="Aliyu H."/>
            <person name="Gorte O."/>
            <person name="Ochsenreither K."/>
        </authorList>
    </citation>
    <scope>NUCLEOTIDE SEQUENCE [LARGE SCALE GENOMIC DNA]</scope>
    <source>
        <strain evidence="8 9">DSM 27194</strain>
    </source>
</reference>
<feature type="domain" description="Major facilitator superfamily (MFS) profile" evidence="7">
    <location>
        <begin position="49"/>
        <end position="516"/>
    </location>
</feature>
<comment type="caution">
    <text evidence="8">The sequence shown here is derived from an EMBL/GenBank/DDBJ whole genome shotgun (WGS) entry which is preliminary data.</text>
</comment>
<feature type="transmembrane region" description="Helical" evidence="6">
    <location>
        <begin position="85"/>
        <end position="103"/>
    </location>
</feature>
<dbReference type="Gene3D" id="1.20.1250.20">
    <property type="entry name" value="MFS general substrate transporter like domains"/>
    <property type="match status" value="1"/>
</dbReference>
<accession>A0A427XR61</accession>
<dbReference type="GO" id="GO:0005886">
    <property type="term" value="C:plasma membrane"/>
    <property type="evidence" value="ECO:0007669"/>
    <property type="project" value="TreeGrafter"/>
</dbReference>
<evidence type="ECO:0000256" key="6">
    <source>
        <dbReference type="SAM" id="Phobius"/>
    </source>
</evidence>
<evidence type="ECO:0000256" key="5">
    <source>
        <dbReference type="SAM" id="MobiDB-lite"/>
    </source>
</evidence>
<dbReference type="Pfam" id="PF07690">
    <property type="entry name" value="MFS_1"/>
    <property type="match status" value="1"/>
</dbReference>
<dbReference type="EMBL" id="RSCE01000007">
    <property type="protein sequence ID" value="RSH81346.1"/>
    <property type="molecule type" value="Genomic_DNA"/>
</dbReference>
<feature type="transmembrane region" description="Helical" evidence="6">
    <location>
        <begin position="411"/>
        <end position="439"/>
    </location>
</feature>
<feature type="transmembrane region" description="Helical" evidence="6">
    <location>
        <begin position="341"/>
        <end position="365"/>
    </location>
</feature>
<dbReference type="AlphaFoldDB" id="A0A427XR61"/>
<evidence type="ECO:0000313" key="9">
    <source>
        <dbReference type="Proteomes" id="UP000279236"/>
    </source>
</evidence>
<dbReference type="InterPro" id="IPR011701">
    <property type="entry name" value="MFS"/>
</dbReference>
<feature type="transmembrane region" description="Helical" evidence="6">
    <location>
        <begin position="203"/>
        <end position="223"/>
    </location>
</feature>
<name>A0A427XR61_9TREE</name>
<comment type="subcellular location">
    <subcellularLocation>
        <location evidence="1">Membrane</location>
        <topology evidence="1">Multi-pass membrane protein</topology>
    </subcellularLocation>
</comment>
<dbReference type="InterPro" id="IPR020846">
    <property type="entry name" value="MFS_dom"/>
</dbReference>
<dbReference type="SUPFAM" id="SSF103473">
    <property type="entry name" value="MFS general substrate transporter"/>
    <property type="match status" value="1"/>
</dbReference>
<dbReference type="GeneID" id="39593332"/>
<proteinExistence type="predicted"/>
<keyword evidence="4 6" id="KW-0472">Membrane</keyword>
<dbReference type="PROSITE" id="PS50850">
    <property type="entry name" value="MFS"/>
    <property type="match status" value="1"/>
</dbReference>
<dbReference type="OrthoDB" id="5215911at2759"/>
<feature type="transmembrane region" description="Helical" evidence="6">
    <location>
        <begin position="48"/>
        <end position="73"/>
    </location>
</feature>